<comment type="caution">
    <text evidence="2">The sequence shown here is derived from an EMBL/GenBank/DDBJ whole genome shotgun (WGS) entry which is preliminary data.</text>
</comment>
<accession>A0AAV7S384</accession>
<dbReference type="Proteomes" id="UP001066276">
    <property type="component" value="Chromosome 5"/>
</dbReference>
<gene>
    <name evidence="2" type="ORF">NDU88_010650</name>
</gene>
<feature type="transmembrane region" description="Helical" evidence="1">
    <location>
        <begin position="61"/>
        <end position="83"/>
    </location>
</feature>
<evidence type="ECO:0000256" key="1">
    <source>
        <dbReference type="SAM" id="Phobius"/>
    </source>
</evidence>
<reference evidence="2" key="1">
    <citation type="journal article" date="2022" name="bioRxiv">
        <title>Sequencing and chromosome-scale assembly of the giantPleurodeles waltlgenome.</title>
        <authorList>
            <person name="Brown T."/>
            <person name="Elewa A."/>
            <person name="Iarovenko S."/>
            <person name="Subramanian E."/>
            <person name="Araus A.J."/>
            <person name="Petzold A."/>
            <person name="Susuki M."/>
            <person name="Suzuki K.-i.T."/>
            <person name="Hayashi T."/>
            <person name="Toyoda A."/>
            <person name="Oliveira C."/>
            <person name="Osipova E."/>
            <person name="Leigh N.D."/>
            <person name="Simon A."/>
            <person name="Yun M.H."/>
        </authorList>
    </citation>
    <scope>NUCLEOTIDE SEQUENCE</scope>
    <source>
        <strain evidence="2">20211129_DDA</strain>
        <tissue evidence="2">Liver</tissue>
    </source>
</reference>
<keyword evidence="3" id="KW-1185">Reference proteome</keyword>
<dbReference type="AlphaFoldDB" id="A0AAV7S384"/>
<keyword evidence="1" id="KW-0472">Membrane</keyword>
<name>A0AAV7S384_PLEWA</name>
<dbReference type="EMBL" id="JANPWB010000009">
    <property type="protein sequence ID" value="KAJ1157954.1"/>
    <property type="molecule type" value="Genomic_DNA"/>
</dbReference>
<keyword evidence="1" id="KW-0812">Transmembrane</keyword>
<evidence type="ECO:0000313" key="2">
    <source>
        <dbReference type="EMBL" id="KAJ1157954.1"/>
    </source>
</evidence>
<proteinExistence type="predicted"/>
<organism evidence="2 3">
    <name type="scientific">Pleurodeles waltl</name>
    <name type="common">Iberian ribbed newt</name>
    <dbReference type="NCBI Taxonomy" id="8319"/>
    <lineage>
        <taxon>Eukaryota</taxon>
        <taxon>Metazoa</taxon>
        <taxon>Chordata</taxon>
        <taxon>Craniata</taxon>
        <taxon>Vertebrata</taxon>
        <taxon>Euteleostomi</taxon>
        <taxon>Amphibia</taxon>
        <taxon>Batrachia</taxon>
        <taxon>Caudata</taxon>
        <taxon>Salamandroidea</taxon>
        <taxon>Salamandridae</taxon>
        <taxon>Pleurodelinae</taxon>
        <taxon>Pleurodeles</taxon>
    </lineage>
</organism>
<protein>
    <submittedName>
        <fullName evidence="2">Uncharacterized protein</fullName>
    </submittedName>
</protein>
<evidence type="ECO:0000313" key="3">
    <source>
        <dbReference type="Proteomes" id="UP001066276"/>
    </source>
</evidence>
<keyword evidence="1" id="KW-1133">Transmembrane helix</keyword>
<sequence length="121" mass="13856">MLAWLLKRERPPPVILSLCRPAGDMILGQERVNSLLRDYLRGVCASLLYVDDTPSKRGMPVIYVDIIMMSKLLVFIISIFITVSFDHMQSVKMAAIFFPFSSNAYNNNESVVCFHPETERR</sequence>